<comment type="caution">
    <text evidence="1">The sequence shown here is derived from an EMBL/GenBank/DDBJ whole genome shotgun (WGS) entry which is preliminary data.</text>
</comment>
<dbReference type="EMBL" id="JBEPLJ010000007">
    <property type="protein sequence ID" value="MET3586095.1"/>
    <property type="molecule type" value="Genomic_DNA"/>
</dbReference>
<gene>
    <name evidence="1" type="ORF">ABID21_002210</name>
</gene>
<dbReference type="RefSeq" id="WP_247243812.1">
    <property type="nucleotide sequence ID" value="NZ_JALJRA010000007.1"/>
</dbReference>
<keyword evidence="2" id="KW-1185">Reference proteome</keyword>
<protein>
    <submittedName>
        <fullName evidence="1">Uncharacterized protein</fullName>
    </submittedName>
</protein>
<reference evidence="1 2" key="1">
    <citation type="submission" date="2024-06" db="EMBL/GenBank/DDBJ databases">
        <title>Genomic Encyclopedia of Type Strains, Phase IV (KMG-IV): sequencing the most valuable type-strain genomes for metagenomic binning, comparative biology and taxonomic classification.</title>
        <authorList>
            <person name="Goeker M."/>
        </authorList>
    </citation>
    <scope>NUCLEOTIDE SEQUENCE [LARGE SCALE GENOMIC DNA]</scope>
    <source>
        <strain evidence="1 2">DSM 105042</strain>
    </source>
</reference>
<dbReference type="Proteomes" id="UP001549031">
    <property type="component" value="Unassembled WGS sequence"/>
</dbReference>
<accession>A0ABV2H6B9</accession>
<sequence>MHFSLDLRKFRPHHFSADVIKVIGVSDNPEKFDALRKAAYAFVNENGKDEEKLRLACHGIMRDWRETHGSDGEDDRILIEAVVRWVMKRYNRPRYRPQRRREERAAYFLMTPGAYEISGEIYGRASVRNTSRLTGQSKSTVARHLLRQGIAPRRQTKISKLSKSAQRLVAILDETFDRNAAGIIQLGRLSSALWDGDERRPVPPTTQSSRVKRLKVLLREVSGAGLGYCIVSSDDVCAVLRGRRFLGLSNAITWIDEEKRRRRYIAIRLPSPDVGSGQRYFWADPVLVDVMSIIDMSVTGHFFPLERLDAIFRFERLLLDPTPLLPWIVRAYHSYSGDDMGRNLFDLSRKIVDPEVRAAARRLGKVLTDLKSYVRGFDPAFDAFQMADFVLEFMDKTAVTAPMSFARLAYIRDWLETSGEYYDDIQKDLPRMLELEKAGEWRAPNEQVLAGYLPVSDGETGEAETTNKAA</sequence>
<evidence type="ECO:0000313" key="1">
    <source>
        <dbReference type="EMBL" id="MET3586095.1"/>
    </source>
</evidence>
<organism evidence="1 2">
    <name type="scientific">Pseudorhizobium tarimense</name>
    <dbReference type="NCBI Taxonomy" id="1079109"/>
    <lineage>
        <taxon>Bacteria</taxon>
        <taxon>Pseudomonadati</taxon>
        <taxon>Pseudomonadota</taxon>
        <taxon>Alphaproteobacteria</taxon>
        <taxon>Hyphomicrobiales</taxon>
        <taxon>Rhizobiaceae</taxon>
        <taxon>Rhizobium/Agrobacterium group</taxon>
        <taxon>Pseudorhizobium</taxon>
    </lineage>
</organism>
<proteinExistence type="predicted"/>
<evidence type="ECO:0000313" key="2">
    <source>
        <dbReference type="Proteomes" id="UP001549031"/>
    </source>
</evidence>
<name>A0ABV2H6B9_9HYPH</name>